<keyword evidence="2" id="KW-1185">Reference proteome</keyword>
<evidence type="ECO:0000313" key="2">
    <source>
        <dbReference type="Proteomes" id="UP001146067"/>
    </source>
</evidence>
<dbReference type="RefSeq" id="WP_270112465.1">
    <property type="nucleotide sequence ID" value="NZ_JAPZVP010000023.1"/>
</dbReference>
<protein>
    <submittedName>
        <fullName evidence="1">Uncharacterized protein</fullName>
    </submittedName>
</protein>
<gene>
    <name evidence="1" type="ORF">O1R50_22390</name>
</gene>
<dbReference type="EMBL" id="JAPZVP010000023">
    <property type="protein sequence ID" value="MDA1362391.1"/>
    <property type="molecule type" value="Genomic_DNA"/>
</dbReference>
<comment type="caution">
    <text evidence="1">The sequence shown here is derived from an EMBL/GenBank/DDBJ whole genome shotgun (WGS) entry which is preliminary data.</text>
</comment>
<name>A0A9X3PBP5_9ACTN</name>
<dbReference type="Proteomes" id="UP001146067">
    <property type="component" value="Unassembled WGS sequence"/>
</dbReference>
<sequence length="49" mass="5672">MSREEAEFLEEGVSFIRRGSLLAAAPRATRDHFLGRRRRLHGNSFALWT</sequence>
<dbReference type="AlphaFoldDB" id="A0A9X3PBP5"/>
<reference evidence="1" key="1">
    <citation type="submission" date="2022-12" db="EMBL/GenBank/DDBJ databases">
        <title>Gycomyces niveus sp.nov.,a novel actinomycete isolated from soil in Shouguan.</title>
        <authorList>
            <person name="Yang X."/>
        </authorList>
    </citation>
    <scope>NUCLEOTIDE SEQUENCE</scope>
    <source>
        <strain evidence="1">NEAU-A15</strain>
    </source>
</reference>
<accession>A0A9X3PBP5</accession>
<evidence type="ECO:0000313" key="1">
    <source>
        <dbReference type="EMBL" id="MDA1362391.1"/>
    </source>
</evidence>
<proteinExistence type="predicted"/>
<organism evidence="1 2">
    <name type="scientific">Glycomyces luteolus</name>
    <dbReference type="NCBI Taxonomy" id="2670330"/>
    <lineage>
        <taxon>Bacteria</taxon>
        <taxon>Bacillati</taxon>
        <taxon>Actinomycetota</taxon>
        <taxon>Actinomycetes</taxon>
        <taxon>Glycomycetales</taxon>
        <taxon>Glycomycetaceae</taxon>
        <taxon>Glycomyces</taxon>
    </lineage>
</organism>